<evidence type="ECO:0000259" key="3">
    <source>
        <dbReference type="Pfam" id="PF13360"/>
    </source>
</evidence>
<organism evidence="5 6">
    <name type="scientific">Nonomuraea guangzhouensis</name>
    <dbReference type="NCBI Taxonomy" id="1291555"/>
    <lineage>
        <taxon>Bacteria</taxon>
        <taxon>Bacillati</taxon>
        <taxon>Actinomycetota</taxon>
        <taxon>Actinomycetes</taxon>
        <taxon>Streptosporangiales</taxon>
        <taxon>Streptosporangiaceae</taxon>
        <taxon>Nonomuraea</taxon>
    </lineage>
</organism>
<protein>
    <submittedName>
        <fullName evidence="5">PQQ-binding-like beta-propeller repeat protein</fullName>
    </submittedName>
</protein>
<dbReference type="Pfam" id="PF00656">
    <property type="entry name" value="Peptidase_C14"/>
    <property type="match status" value="1"/>
</dbReference>
<evidence type="ECO:0000256" key="1">
    <source>
        <dbReference type="SAM" id="MobiDB-lite"/>
    </source>
</evidence>
<dbReference type="SMART" id="SM00564">
    <property type="entry name" value="PQQ"/>
    <property type="match status" value="8"/>
</dbReference>
<dbReference type="Pfam" id="PF13570">
    <property type="entry name" value="Beta-prop_ACSF4"/>
    <property type="match status" value="1"/>
</dbReference>
<name>A0ABW4GBG0_9ACTN</name>
<dbReference type="Pfam" id="PF13360">
    <property type="entry name" value="PQQ_2"/>
    <property type="match status" value="1"/>
</dbReference>
<gene>
    <name evidence="5" type="ORF">ACFSJ0_21185</name>
</gene>
<evidence type="ECO:0000313" key="6">
    <source>
        <dbReference type="Proteomes" id="UP001597097"/>
    </source>
</evidence>
<feature type="domain" description="Peptidase C14 caspase" evidence="2">
    <location>
        <begin position="14"/>
        <end position="152"/>
    </location>
</feature>
<evidence type="ECO:0000313" key="5">
    <source>
        <dbReference type="EMBL" id="MFD1539581.1"/>
    </source>
</evidence>
<dbReference type="NCBIfam" id="NF047832">
    <property type="entry name" value="caspase_w_EACC1"/>
    <property type="match status" value="1"/>
</dbReference>
<evidence type="ECO:0000259" key="2">
    <source>
        <dbReference type="Pfam" id="PF00656"/>
    </source>
</evidence>
<dbReference type="PANTHER" id="PTHR34512">
    <property type="entry name" value="CELL SURFACE PROTEIN"/>
    <property type="match status" value="1"/>
</dbReference>
<feature type="region of interest" description="Disordered" evidence="1">
    <location>
        <begin position="247"/>
        <end position="272"/>
    </location>
</feature>
<dbReference type="EMBL" id="JBHUCM010000017">
    <property type="protein sequence ID" value="MFD1539581.1"/>
    <property type="molecule type" value="Genomic_DNA"/>
</dbReference>
<dbReference type="InterPro" id="IPR002372">
    <property type="entry name" value="PQQ_rpt_dom"/>
</dbReference>
<evidence type="ECO:0000259" key="4">
    <source>
        <dbReference type="Pfam" id="PF13570"/>
    </source>
</evidence>
<feature type="compositionally biased region" description="Polar residues" evidence="1">
    <location>
        <begin position="247"/>
        <end position="259"/>
    </location>
</feature>
<dbReference type="PANTHER" id="PTHR34512:SF30">
    <property type="entry name" value="OUTER MEMBRANE PROTEIN ASSEMBLY FACTOR BAMB"/>
    <property type="match status" value="1"/>
</dbReference>
<dbReference type="Proteomes" id="UP001597097">
    <property type="component" value="Unassembled WGS sequence"/>
</dbReference>
<accession>A0ABW4GBG0</accession>
<comment type="caution">
    <text evidence="5">The sequence shown here is derived from an EMBL/GenBank/DDBJ whole genome shotgun (WGS) entry which is preliminary data.</text>
</comment>
<reference evidence="6" key="1">
    <citation type="journal article" date="2019" name="Int. J. Syst. Evol. Microbiol.">
        <title>The Global Catalogue of Microorganisms (GCM) 10K type strain sequencing project: providing services to taxonomists for standard genome sequencing and annotation.</title>
        <authorList>
            <consortium name="The Broad Institute Genomics Platform"/>
            <consortium name="The Broad Institute Genome Sequencing Center for Infectious Disease"/>
            <person name="Wu L."/>
            <person name="Ma J."/>
        </authorList>
    </citation>
    <scope>NUCLEOTIDE SEQUENCE [LARGE SCALE GENOMIC DNA]</scope>
    <source>
        <strain evidence="6">CGMCC 1.15399</strain>
    </source>
</reference>
<proteinExistence type="predicted"/>
<feature type="domain" description="Pyrrolo-quinoline quinone repeat" evidence="4">
    <location>
        <begin position="385"/>
        <end position="576"/>
    </location>
</feature>
<feature type="domain" description="Pyrrolo-quinoline quinone repeat" evidence="3">
    <location>
        <begin position="314"/>
        <end position="373"/>
    </location>
</feature>
<dbReference type="InterPro" id="IPR011600">
    <property type="entry name" value="Pept_C14_caspase"/>
</dbReference>
<keyword evidence="6" id="KW-1185">Reference proteome</keyword>
<sequence>MSPEAPRSPDHPRSRAILIGVSAYDDKAFRPLPAAANSLDGLHQVLTDPNLCGWPAEQITLIPNPADVAGLVRTLRRLARDTTDVLLVYFVGHGIILQNGHLCLPLTGTDEGDPDVTGLEYERLRQALLDSPARVKVVILDCCYSGRAVQALSAEGVADSAGIRGAYTLTASDHTAHVPPLGRQANACTSFTGELLDLVRTGLPDGPMWLTLDLLYPHLRQRLHSRGLPEPNQRGTDTAGRLVFTRNPASQGQASSSWATPPPHESGRAALQSRARTGWRIAVTATATSAVVIASLLLASRGPQTPGSVGSTPAASSAPSAPTRAIGWTYTTGDFIISSPTVADGIVYIGSSDHKVYALDAATGRVGWTYTTGGHVYSGPAVAEGMVYVGSRDKKVHALDAATGRARWTHATKGEVNSNPAVAGGMVYVGSRDGKVYALDAATGRARWTRPTGGAILSSPAVADGIVYIGSDDDKLYALDSATGRVRWTYTTGGAVDSNPAVAGGMVYVGSGDGKVYALNATTGRVRWTYTTGAAVLSSPAEAKGVVYVGSTDGKVYALDATTGRVHWTYTTGEKIDARPAVTDGVVYIGGFDDKVHALDATTGRVRWSHTTLGDISWSSPVVVDGLVYVGSTDSKVYALDATTGRL</sequence>
<dbReference type="InterPro" id="IPR018391">
    <property type="entry name" value="PQQ_b-propeller_rpt"/>
</dbReference>
<dbReference type="RefSeq" id="WP_219535207.1">
    <property type="nucleotide sequence ID" value="NZ_JAHKRM010000025.1"/>
</dbReference>